<keyword evidence="6" id="KW-0732">Signal</keyword>
<evidence type="ECO:0000313" key="9">
    <source>
        <dbReference type="Proteomes" id="UP000664417"/>
    </source>
</evidence>
<proteinExistence type="predicted"/>
<dbReference type="GO" id="GO:0005576">
    <property type="term" value="C:extracellular region"/>
    <property type="evidence" value="ECO:0007669"/>
    <property type="project" value="UniProtKB-SubCell"/>
</dbReference>
<dbReference type="InterPro" id="IPR003284">
    <property type="entry name" value="Sal_SpvB"/>
</dbReference>
<dbReference type="InterPro" id="IPR006530">
    <property type="entry name" value="YD"/>
</dbReference>
<sequence length="2356" mass="261988">MMLKKLFLLCLLPACLFRYPVIAADAGGIEGAFTVDANGGAVYTIPIEVPPGINGVEPNLALQYHSQAGDGILGVGWNLTGLSAVTRVGQIERIDGRYQPVRFDRVDKDRLSLHGQRLVAVADKNGNQLTTQAAMNAAYGRDGTVYRTERESWTKVIGHGDMDDADAWFEVHLKTGASMEFGRADNAAATHIDGRIRAWGLNRNQDINGNYIRYQYQTGTPGYLLVSRIDYTGNGSDVAPKRSVRFDYRRFQTQTRYIAGKALDVAHQLTTVTAYLKETPVTRYRLTYALSDSSNRSLVQSVERCGYRSDATWSCFEPTEFSWQDPGKRAWAARDMAVSGLTDLGDLNQTARFIDWNLDGWTDILYMVNAPGRTYRSQVRLLENVAGEDGTRQFKQSVVRNLDFRFLRSASIWVVDMNGDGRLDYLFKYHDHDLDDAGKLAMVSRDSNGQVALNLLGRRDPNLRVYTTAAEWVTDMNGDGMIDIAYMDDDRRTYYVQYGDGTGFAARGTRFGSHNIEIKLDATFQWLADVNGDTLPDLILVDDGDLLNPDDGDIYVMRNLGDRFAAKEKWYDAQPGGNAEDGFFDRYTFAGQRWITDINGDGLADVVFGSSGTGQPLHGLLSTGTTFVETELARLGNDVDPSQDRLWFGDANNDKAVDIFWRDHSAKKTWVFYNRNGVPNFDSSPVLFAEDGIDSSLSFMADLNLDGRVDQLLRDDDRDTLKLIESRSPLVVEAVYEVKEPFGGGVRISYRPLSQARYGGAQPFGELIPAPRSTVVVNEYTLKPGLGTDMTYSMGYMDGMIHPFLGFAGFGHVSRLNNTSNINEVREYHQSFPKTGTVAREYTQYRWSVIEETRFTVAAETTANDWVWMVHNTQVVSGRKYAGGKTFQHETEMTYDAYGNLLTTWRKGDPDDTADDRVTVHQYQNNEADWMLGFPSASKTMARNSVPTPSSVDFSRMVTGDLALTRFGYDTHGNRTKLETYLDESNRWAVETFTYDRFGNQTGHTNALGNTTTVTYDAEYHSFPVTTRFPAAGLTQTTSYAARWGETATTTDANGNQTRITYDAHGRPTAHYAPNPQGRETLVKTLRYAFDRDKGYYVETRYRDDWNGSNTADWTWERVYYDGLLREIRQEAKGPSPTKTRVTRFKFDAAGRLVGKTPTYFADEGPAYSVIRYGDRGLMERIDEPNGSWAKFSYGHDLFGEYQATATYEPGRVGESTSAILNTWHDVLGREIRKRSPDGTLSTLRYDAMDRLIEQDGGGTGRYRYNSRGLQTRIEEDDTGTKTLAYDAHGRLTRTTHGTIMVRFGYDAMDRVTSEEHIDNRNFDENVTYTLSYDASAVQNGRGQLTKVMRDRDPATWTMAYDTNGNLTHTAVEVGFAPFATAAATKTWATSRTFDPRGRLRRINHPDGSVVEHTYGGEGHLAQIRLKESGESSFKTLLAYDEYSGIGLPGRITHGNGLVTRHGFDSTGRLLSRSLKRGNTALLDTRYQWNNANLITAITEGAQTNAGQSFQYDNALRLTKATGIYGTIDYSYDGNGNLMSRNDTQFTYDLAAVNQVISASSGHQFSYDRQGRRNRTELNDGSAFAYTWSSDGMMRRIRHRQQRNGAWQDIMRATYDVAGQLLSKWTESGETTLYLAEGFEVVHTASGRYQTTLNIAGPSKPEVAVTRAGQGRAASKWHQGGMFDPGSAAGLWFWSLSRGETALTAVADSPWTFPLVAVALSSAWLALFALLGLRAAHRRSRLGRLRSHLARWAPARLNTVPVATDYLRRHTPRRAFGNGLLFLLLVVLNPSAVAGMSAGANGAGVPVAGTVRYFHSNQVFSTSLVTDGNGQVTATMHYTPYGMPVESSGTDDFRPKFGGKEYLAKAQLYDFGARYYDPLTASFLTPDPEGQFLSPYTFTNGNPTSAVDPDGRLAMLLFFIVLGGLIGAYMGGVAVNGGNYNPVEWDWSSGKTWKGLLAGFLIGAVAGAIGTPVFASGNLLAMAAFGTLFGGIEAFTMGAINGYRGSELFGYMVGGFIAGGLGGLAFGTVGKLFSPLVRAGRHAFRFFRSSVAKSVRSVRAAPRALTKVAQCFTEKTEVVTEDGRKPIAEIAVGDRVWSWNEETGRTETNTVTRLFRNQVNTLVTVDLGDQQIETTTEHPFYVQGEGWIEAEKLKPGDLLIGFDGRTVEVNGLRFDEGVFRVYNFEVAGAHTYFVNQRGAELGVRPVEAVLVHNLCIAERARQIQNQYVRSGLRSADGKNIAVARFRVKGGPVRERVAVSGAKDFGVDGEVSFQRERFFKARVDGWDRSQDTEIKILDYIHRQIRRNPKVKGNLEMFTPRAPCRSCSRVIRDFRSIHPNINLKVTHAQGRINEGFFF</sequence>
<dbReference type="InterPro" id="IPR056823">
    <property type="entry name" value="TEN-like_YD-shell"/>
</dbReference>
<dbReference type="PANTHER" id="PTHR32305">
    <property type="match status" value="1"/>
</dbReference>
<dbReference type="Pfam" id="PF14424">
    <property type="entry name" value="Toxin-deaminase"/>
    <property type="match status" value="1"/>
</dbReference>
<gene>
    <name evidence="8" type="ORF">J3U88_33225</name>
</gene>
<dbReference type="Gene3D" id="2.180.10.10">
    <property type="entry name" value="RHS repeat-associated core"/>
    <property type="match status" value="3"/>
</dbReference>
<evidence type="ECO:0000256" key="5">
    <source>
        <dbReference type="SAM" id="Phobius"/>
    </source>
</evidence>
<feature type="signal peptide" evidence="6">
    <location>
        <begin position="1"/>
        <end position="23"/>
    </location>
</feature>
<feature type="transmembrane region" description="Helical" evidence="5">
    <location>
        <begin position="1956"/>
        <end position="1975"/>
    </location>
</feature>
<evidence type="ECO:0000256" key="1">
    <source>
        <dbReference type="ARBA" id="ARBA00004613"/>
    </source>
</evidence>
<dbReference type="InterPro" id="IPR003587">
    <property type="entry name" value="Hint_dom_N"/>
</dbReference>
<keyword evidence="2" id="KW-0964">Secreted</keyword>
<comment type="caution">
    <text evidence="8">The sequence shown here is derived from an EMBL/GenBank/DDBJ whole genome shotgun (WGS) entry which is preliminary data.</text>
</comment>
<keyword evidence="5" id="KW-0812">Transmembrane</keyword>
<dbReference type="InterPro" id="IPR036844">
    <property type="entry name" value="Hint_dom_sf"/>
</dbReference>
<evidence type="ECO:0000256" key="2">
    <source>
        <dbReference type="ARBA" id="ARBA00022525"/>
    </source>
</evidence>
<feature type="transmembrane region" description="Helical" evidence="5">
    <location>
        <begin position="1775"/>
        <end position="1796"/>
    </location>
</feature>
<protein>
    <recommendedName>
        <fullName evidence="7">Hint domain-containing protein</fullName>
    </recommendedName>
</protein>
<dbReference type="RefSeq" id="WP_207863529.1">
    <property type="nucleotide sequence ID" value="NZ_JAFREP010000061.1"/>
</dbReference>
<dbReference type="SUPFAM" id="SSF51294">
    <property type="entry name" value="Hedgehog/intein (Hint) domain"/>
    <property type="match status" value="1"/>
</dbReference>
<dbReference type="EMBL" id="JAFREP010000061">
    <property type="protein sequence ID" value="MBO1323376.1"/>
    <property type="molecule type" value="Genomic_DNA"/>
</dbReference>
<feature type="transmembrane region" description="Helical" evidence="5">
    <location>
        <begin position="1711"/>
        <end position="1736"/>
    </location>
</feature>
<evidence type="ECO:0000259" key="7">
    <source>
        <dbReference type="SMART" id="SM00306"/>
    </source>
</evidence>
<dbReference type="Gene3D" id="2.130.10.130">
    <property type="entry name" value="Integrin alpha, N-terminal"/>
    <property type="match status" value="1"/>
</dbReference>
<dbReference type="InterPro" id="IPR006141">
    <property type="entry name" value="Intein_N"/>
</dbReference>
<dbReference type="PANTHER" id="PTHR32305:SF15">
    <property type="entry name" value="PROTEIN RHSA-RELATED"/>
    <property type="match status" value="1"/>
</dbReference>
<dbReference type="GO" id="GO:0005737">
    <property type="term" value="C:cytoplasm"/>
    <property type="evidence" value="ECO:0007669"/>
    <property type="project" value="InterPro"/>
</dbReference>
<feature type="transmembrane region" description="Helical" evidence="5">
    <location>
        <begin position="2008"/>
        <end position="2029"/>
    </location>
</feature>
<comment type="subcellular location">
    <subcellularLocation>
        <location evidence="1">Secreted</location>
    </subcellularLocation>
</comment>
<dbReference type="Pfam" id="PF03534">
    <property type="entry name" value="SpvB"/>
    <property type="match status" value="1"/>
</dbReference>
<feature type="chain" id="PRO_5035306548" description="Hint domain-containing protein" evidence="6">
    <location>
        <begin position="24"/>
        <end position="2356"/>
    </location>
</feature>
<keyword evidence="3" id="KW-0677">Repeat</keyword>
<evidence type="ECO:0000313" key="8">
    <source>
        <dbReference type="EMBL" id="MBO1323376.1"/>
    </source>
</evidence>
<keyword evidence="5" id="KW-1133">Transmembrane helix</keyword>
<evidence type="ECO:0000256" key="6">
    <source>
        <dbReference type="SAM" id="SignalP"/>
    </source>
</evidence>
<feature type="transmembrane region" description="Helical" evidence="5">
    <location>
        <begin position="1913"/>
        <end position="1935"/>
    </location>
</feature>
<dbReference type="Gene3D" id="2.170.16.10">
    <property type="entry name" value="Hedgehog/Intein (Hint) domain"/>
    <property type="match status" value="1"/>
</dbReference>
<keyword evidence="9" id="KW-1185">Reference proteome</keyword>
<organism evidence="8 9">
    <name type="scientific">Acanthopleuribacter pedis</name>
    <dbReference type="NCBI Taxonomy" id="442870"/>
    <lineage>
        <taxon>Bacteria</taxon>
        <taxon>Pseudomonadati</taxon>
        <taxon>Acidobacteriota</taxon>
        <taxon>Holophagae</taxon>
        <taxon>Acanthopleuribacterales</taxon>
        <taxon>Acanthopleuribacteraceae</taxon>
        <taxon>Acanthopleuribacter</taxon>
    </lineage>
</organism>
<dbReference type="GO" id="GO:0016539">
    <property type="term" value="P:intein-mediated protein splicing"/>
    <property type="evidence" value="ECO:0007669"/>
    <property type="project" value="InterPro"/>
</dbReference>
<dbReference type="SMART" id="SM00306">
    <property type="entry name" value="HintN"/>
    <property type="match status" value="1"/>
</dbReference>
<dbReference type="CDD" id="cd00081">
    <property type="entry name" value="Hint"/>
    <property type="match status" value="1"/>
</dbReference>
<accession>A0A8J7U974</accession>
<dbReference type="NCBIfam" id="TIGR03696">
    <property type="entry name" value="Rhs_assc_core"/>
    <property type="match status" value="1"/>
</dbReference>
<dbReference type="Pfam" id="PF07591">
    <property type="entry name" value="PT-HINT"/>
    <property type="match status" value="1"/>
</dbReference>
<dbReference type="Proteomes" id="UP000664417">
    <property type="component" value="Unassembled WGS sequence"/>
</dbReference>
<reference evidence="8" key="1">
    <citation type="submission" date="2021-03" db="EMBL/GenBank/DDBJ databases">
        <authorList>
            <person name="Wang G."/>
        </authorList>
    </citation>
    <scope>NUCLEOTIDE SEQUENCE</scope>
    <source>
        <strain evidence="8">KCTC 12899</strain>
    </source>
</reference>
<dbReference type="InterPro" id="IPR050708">
    <property type="entry name" value="T6SS_VgrG/RHS"/>
</dbReference>
<dbReference type="SUPFAM" id="SSF69318">
    <property type="entry name" value="Integrin alpha N-terminal domain"/>
    <property type="match status" value="2"/>
</dbReference>
<name>A0A8J7U974_9BACT</name>
<dbReference type="InterPro" id="IPR032721">
    <property type="entry name" value="Toxin-deaminase"/>
</dbReference>
<dbReference type="InterPro" id="IPR022385">
    <property type="entry name" value="Rhs_assc_core"/>
</dbReference>
<keyword evidence="4" id="KW-0843">Virulence</keyword>
<keyword evidence="5" id="KW-0472">Membrane</keyword>
<dbReference type="Pfam" id="PF25023">
    <property type="entry name" value="TEN_YD-shell"/>
    <property type="match status" value="1"/>
</dbReference>
<dbReference type="PROSITE" id="PS50817">
    <property type="entry name" value="INTEIN_N_TER"/>
    <property type="match status" value="1"/>
</dbReference>
<feature type="transmembrane region" description="Helical" evidence="5">
    <location>
        <begin position="1981"/>
        <end position="2001"/>
    </location>
</feature>
<evidence type="ECO:0000256" key="3">
    <source>
        <dbReference type="ARBA" id="ARBA00022737"/>
    </source>
</evidence>
<dbReference type="NCBIfam" id="TIGR01643">
    <property type="entry name" value="YD_repeat_2x"/>
    <property type="match status" value="2"/>
</dbReference>
<evidence type="ECO:0000256" key="4">
    <source>
        <dbReference type="ARBA" id="ARBA00023026"/>
    </source>
</evidence>
<feature type="domain" description="Hint" evidence="7">
    <location>
        <begin position="2069"/>
        <end position="2163"/>
    </location>
</feature>
<dbReference type="InterPro" id="IPR028994">
    <property type="entry name" value="Integrin_alpha_N"/>
</dbReference>